<evidence type="ECO:0000313" key="3">
    <source>
        <dbReference type="Proteomes" id="UP000834106"/>
    </source>
</evidence>
<dbReference type="PANTHER" id="PTHR36765:SF1">
    <property type="entry name" value="EXPRESSED PROTEIN"/>
    <property type="match status" value="1"/>
</dbReference>
<gene>
    <name evidence="2" type="ORF">FPE_LOCUS28224</name>
</gene>
<dbReference type="EMBL" id="OU503052">
    <property type="protein sequence ID" value="CAI9780794.1"/>
    <property type="molecule type" value="Genomic_DNA"/>
</dbReference>
<sequence>MGGGKNHRSSATSGSGSEDGDADWRIAIDSIASTTSFTSSTANSNGNGVPYSLKVRGKSDSSASKVILEDKDENHKPQNIKHYQIKAQKLLDDILERTIEVVRHTDQLISEKDPTVTEGVRLFKYAPQGILFDHLDELEGPKRKPRILPGEEVDEKSKKFRKQVQSVAIDGTDIIAAATAACKKSLSKLEAREADAKAAAKREEERVAKMKSIQGERWLPSMAREMQTNTLRHG</sequence>
<reference evidence="2" key="1">
    <citation type="submission" date="2023-05" db="EMBL/GenBank/DDBJ databases">
        <authorList>
            <person name="Huff M."/>
        </authorList>
    </citation>
    <scope>NUCLEOTIDE SEQUENCE</scope>
</reference>
<keyword evidence="3" id="KW-1185">Reference proteome</keyword>
<accession>A0AAD2A391</accession>
<organism evidence="2 3">
    <name type="scientific">Fraxinus pennsylvanica</name>
    <dbReference type="NCBI Taxonomy" id="56036"/>
    <lineage>
        <taxon>Eukaryota</taxon>
        <taxon>Viridiplantae</taxon>
        <taxon>Streptophyta</taxon>
        <taxon>Embryophyta</taxon>
        <taxon>Tracheophyta</taxon>
        <taxon>Spermatophyta</taxon>
        <taxon>Magnoliopsida</taxon>
        <taxon>eudicotyledons</taxon>
        <taxon>Gunneridae</taxon>
        <taxon>Pentapetalae</taxon>
        <taxon>asterids</taxon>
        <taxon>lamiids</taxon>
        <taxon>Lamiales</taxon>
        <taxon>Oleaceae</taxon>
        <taxon>Oleeae</taxon>
        <taxon>Fraxinus</taxon>
    </lineage>
</organism>
<name>A0AAD2A391_9LAMI</name>
<evidence type="ECO:0000256" key="1">
    <source>
        <dbReference type="SAM" id="MobiDB-lite"/>
    </source>
</evidence>
<dbReference type="PANTHER" id="PTHR36765">
    <property type="entry name" value="EXPRESSED PROTEIN"/>
    <property type="match status" value="1"/>
</dbReference>
<proteinExistence type="predicted"/>
<dbReference type="AlphaFoldDB" id="A0AAD2A391"/>
<feature type="region of interest" description="Disordered" evidence="1">
    <location>
        <begin position="1"/>
        <end position="22"/>
    </location>
</feature>
<evidence type="ECO:0000313" key="2">
    <source>
        <dbReference type="EMBL" id="CAI9780794.1"/>
    </source>
</evidence>
<dbReference type="Proteomes" id="UP000834106">
    <property type="component" value="Chromosome 17"/>
</dbReference>
<protein>
    <submittedName>
        <fullName evidence="2">Uncharacterized protein</fullName>
    </submittedName>
</protein>